<dbReference type="Pfam" id="PF00089">
    <property type="entry name" value="Trypsin"/>
    <property type="match status" value="5"/>
</dbReference>
<feature type="domain" description="Clip" evidence="14">
    <location>
        <begin position="280"/>
        <end position="330"/>
    </location>
</feature>
<evidence type="ECO:0000256" key="9">
    <source>
        <dbReference type="ARBA" id="ARBA00023180"/>
    </source>
</evidence>
<comment type="similarity">
    <text evidence="10">Belongs to the peptidase S1 family. CLIP subfamily.</text>
</comment>
<dbReference type="InterPro" id="IPR033116">
    <property type="entry name" value="TRYPSIN_SER"/>
</dbReference>
<sequence>DVTKHPSWSLLEHNNCGNSNSDRIIGGKNASLGAYPWIARIGYSMPNAPGTLSYRCGGTIINRQYIVTAAHCVVNLPENFKVGGICLGEHNTLTDPDCEQGYCAEPVQDFLPESVIVHKDYNNPMYKNDIAIVRLNKPVVYNEHVRPICMMSGKLLKKNFIGETAEVADDPKPSTILQTVKLPVVEMDRCVMAFRSYADVSENQQMCVGGVPGQDSCGGDSGGPLMKVESLDGSPKYYFIGIVSFGTKSCGASKTPAVYSKIAAYTTWILNNMYQSSRTDCRVNGQMGACIIARDCAMVSNILQQSREQAIDYLRRNHCGFEGSNPLVCCIDRASIDTRPGGLVTNPGTTQGWNLEPTTPQSDENTQIDLANNPLLPNDCGRDLSQRIVGANGRATACGGVLISKRYVLTAAHCIKGKDLPVNWHLTSVRLGEYDTDAERDCVPDGDDSVVCADDPVTVGVEEQIAHEEYRPLSRDQRYDIALLRLSRDVTFTTFIKPICLPSSSSLGGKLYVAGWGKTETRSASNIKLKLALPLADKDQCEQTYTNAGVQLGYGQICAGGQRGKDSCRGDSGGPLMAVERIADGTGRWTAVGVVSFGPSPCGMQGWPGIYTKVTDFVPWIGKLIPDDWRLNSVRLGEYDTDIEKDCVKNNFGTVQCTDNPETVGIEEQIVHEEYRQLSRDQRYDIALLRLNCDVMFTAYIRPMPVQFTILWQTLCGRLEQRQDKDQLGLKYYPESVSNSGTYEQICAGSQRDRDLCRGDSSGALMAAEGNANGGTTDKWTVMAVISFGPSRSSCAMQGWPGICMLIPQINMMFIGTLVLFLALSTIDAQNRCSDGSADCINIRNCPEIIAILRGPRPLSAEALRTLRNSQCGFEGSLRLIGVRIGDHDINKERDCERDNNGQEVFCAEQYQDFGVDSVRFHPDYTRTRLQNDIALIRLNDSVDFRPRNAKPICLPFGTAAILNHKTATTTTTSTTTTTAPDTDPGPPDVTNHPKLRLLDHVACGPINQQKVVGGNKTGIFQYPWMALIAYDTGRPNPEFRCGGTVISSRYILTAAPAVVTGWGATELGPRSQDLLQAKLPLMNNDQCKEIYKRTTQIWYKQLCAGGQMNVDSCLGDSGGPLQAGGIYNGRSVRIIQYGVVSYGLKQCGTEGFPGVYTKVAYYMDWILNTMTD</sequence>
<evidence type="ECO:0000256" key="6">
    <source>
        <dbReference type="ARBA" id="ARBA00022837"/>
    </source>
</evidence>
<evidence type="ECO:0000256" key="12">
    <source>
        <dbReference type="SAM" id="MobiDB-lite"/>
    </source>
</evidence>
<keyword evidence="9" id="KW-0325">Glycoprotein</keyword>
<feature type="domain" description="Peptidase S1" evidence="13">
    <location>
        <begin position="24"/>
        <end position="274"/>
    </location>
</feature>
<dbReference type="InterPro" id="IPR051487">
    <property type="entry name" value="Ser/Thr_Proteases_Immune/Dev"/>
</dbReference>
<feature type="domain" description="Peptidase S1" evidence="13">
    <location>
        <begin position="786"/>
        <end position="1172"/>
    </location>
</feature>
<keyword evidence="16" id="KW-1185">Reference proteome</keyword>
<accession>A0A4S2KZF7</accession>
<dbReference type="InterPro" id="IPR009003">
    <property type="entry name" value="Peptidase_S1_PA"/>
</dbReference>
<dbReference type="SUPFAM" id="SSF50494">
    <property type="entry name" value="Trypsin-like serine proteases"/>
    <property type="match status" value="5"/>
</dbReference>
<dbReference type="PROSITE" id="PS00135">
    <property type="entry name" value="TRYPSIN_SER"/>
    <property type="match status" value="3"/>
</dbReference>
<dbReference type="FunFam" id="2.40.10.10:FF:000084">
    <property type="entry name" value="Serine protease easter"/>
    <property type="match status" value="1"/>
</dbReference>
<dbReference type="InterPro" id="IPR043504">
    <property type="entry name" value="Peptidase_S1_PA_chymotrypsin"/>
</dbReference>
<dbReference type="PROSITE" id="PS51888">
    <property type="entry name" value="CLIP"/>
    <property type="match status" value="2"/>
</dbReference>
<dbReference type="GO" id="GO:0046872">
    <property type="term" value="F:metal ion binding"/>
    <property type="evidence" value="ECO:0007669"/>
    <property type="project" value="UniProtKB-KW"/>
</dbReference>
<feature type="non-terminal residue" evidence="15">
    <location>
        <position position="1"/>
    </location>
</feature>
<proteinExistence type="inferred from homology"/>
<dbReference type="Gene3D" id="3.30.1640.30">
    <property type="match status" value="2"/>
</dbReference>
<feature type="domain" description="Peptidase S1" evidence="13">
    <location>
        <begin position="398"/>
        <end position="626"/>
    </location>
</feature>
<keyword evidence="4 11" id="KW-0378">Hydrolase</keyword>
<keyword evidence="5 11" id="KW-0720">Serine protease</keyword>
<gene>
    <name evidence="15" type="ORF">DBV15_10015</name>
</gene>
<feature type="region of interest" description="Disordered" evidence="12">
    <location>
        <begin position="969"/>
        <end position="990"/>
    </location>
</feature>
<evidence type="ECO:0000256" key="2">
    <source>
        <dbReference type="ARBA" id="ARBA00022723"/>
    </source>
</evidence>
<dbReference type="PANTHER" id="PTHR24256">
    <property type="entry name" value="TRYPTASE-RELATED"/>
    <property type="match status" value="1"/>
</dbReference>
<dbReference type="PROSITE" id="PS50240">
    <property type="entry name" value="TRYPSIN_DOM"/>
    <property type="match status" value="4"/>
</dbReference>
<evidence type="ECO:0000313" key="16">
    <source>
        <dbReference type="Proteomes" id="UP000310200"/>
    </source>
</evidence>
<evidence type="ECO:0000256" key="5">
    <source>
        <dbReference type="ARBA" id="ARBA00022825"/>
    </source>
</evidence>
<keyword evidence="1 11" id="KW-0645">Protease</keyword>
<feature type="domain" description="Clip" evidence="14">
    <location>
        <begin position="828"/>
        <end position="908"/>
    </location>
</feature>
<dbReference type="InterPro" id="IPR001314">
    <property type="entry name" value="Peptidase_S1A"/>
</dbReference>
<feature type="non-terminal residue" evidence="15">
    <location>
        <position position="1173"/>
    </location>
</feature>
<dbReference type="STRING" id="300112.A0A4S2KZF7"/>
<dbReference type="InterPro" id="IPR001254">
    <property type="entry name" value="Trypsin_dom"/>
</dbReference>
<organism evidence="15 16">
    <name type="scientific">Temnothorax longispinosus</name>
    <dbReference type="NCBI Taxonomy" id="300112"/>
    <lineage>
        <taxon>Eukaryota</taxon>
        <taxon>Metazoa</taxon>
        <taxon>Ecdysozoa</taxon>
        <taxon>Arthropoda</taxon>
        <taxon>Hexapoda</taxon>
        <taxon>Insecta</taxon>
        <taxon>Pterygota</taxon>
        <taxon>Neoptera</taxon>
        <taxon>Endopterygota</taxon>
        <taxon>Hymenoptera</taxon>
        <taxon>Apocrita</taxon>
        <taxon>Aculeata</taxon>
        <taxon>Formicoidea</taxon>
        <taxon>Formicidae</taxon>
        <taxon>Myrmicinae</taxon>
        <taxon>Temnothorax</taxon>
    </lineage>
</organism>
<evidence type="ECO:0000256" key="11">
    <source>
        <dbReference type="RuleBase" id="RU363034"/>
    </source>
</evidence>
<evidence type="ECO:0000259" key="13">
    <source>
        <dbReference type="PROSITE" id="PS50240"/>
    </source>
</evidence>
<evidence type="ECO:0000256" key="4">
    <source>
        <dbReference type="ARBA" id="ARBA00022801"/>
    </source>
</evidence>
<evidence type="ECO:0000256" key="3">
    <source>
        <dbReference type="ARBA" id="ARBA00022729"/>
    </source>
</evidence>
<dbReference type="Gene3D" id="2.40.10.10">
    <property type="entry name" value="Trypsin-like serine proteases"/>
    <property type="match status" value="9"/>
</dbReference>
<keyword evidence="2" id="KW-0479">Metal-binding</keyword>
<dbReference type="FunFam" id="2.40.10.10:FF:000078">
    <property type="entry name" value="Serine protease H137"/>
    <property type="match status" value="1"/>
</dbReference>
<dbReference type="GO" id="GO:0051604">
    <property type="term" value="P:protein maturation"/>
    <property type="evidence" value="ECO:0007669"/>
    <property type="project" value="UniProtKB-ARBA"/>
</dbReference>
<dbReference type="InterPro" id="IPR022700">
    <property type="entry name" value="CLIP"/>
</dbReference>
<dbReference type="InterPro" id="IPR018114">
    <property type="entry name" value="TRYPSIN_HIS"/>
</dbReference>
<dbReference type="SMART" id="SM00020">
    <property type="entry name" value="Tryp_SPc"/>
    <property type="match status" value="3"/>
</dbReference>
<evidence type="ECO:0000256" key="10">
    <source>
        <dbReference type="ARBA" id="ARBA00024195"/>
    </source>
</evidence>
<feature type="compositionally biased region" description="Low complexity" evidence="12">
    <location>
        <begin position="969"/>
        <end position="983"/>
    </location>
</feature>
<reference evidence="15 16" key="1">
    <citation type="journal article" date="2019" name="Philos. Trans. R. Soc. Lond., B, Biol. Sci.">
        <title>Ant behaviour and brain gene expression of defending hosts depend on the ecological success of the intruding social parasite.</title>
        <authorList>
            <person name="Kaur R."/>
            <person name="Stoldt M."/>
            <person name="Jongepier E."/>
            <person name="Feldmeyer B."/>
            <person name="Menzel F."/>
            <person name="Bornberg-Bauer E."/>
            <person name="Foitzik S."/>
        </authorList>
    </citation>
    <scope>NUCLEOTIDE SEQUENCE [LARGE SCALE GENOMIC DNA]</scope>
    <source>
        <tissue evidence="15">Whole body</tissue>
    </source>
</reference>
<dbReference type="InterPro" id="IPR038565">
    <property type="entry name" value="CLIP_sf"/>
</dbReference>
<dbReference type="PROSITE" id="PS00134">
    <property type="entry name" value="TRYPSIN_HIS"/>
    <property type="match status" value="2"/>
</dbReference>
<dbReference type="Pfam" id="PF12032">
    <property type="entry name" value="CLIP"/>
    <property type="match status" value="2"/>
</dbReference>
<dbReference type="PRINTS" id="PR00722">
    <property type="entry name" value="CHYMOTRYPSIN"/>
</dbReference>
<evidence type="ECO:0000256" key="8">
    <source>
        <dbReference type="ARBA" id="ARBA00023157"/>
    </source>
</evidence>
<feature type="domain" description="Peptidase S1" evidence="13">
    <location>
        <begin position="622"/>
        <end position="791"/>
    </location>
</feature>
<evidence type="ECO:0008006" key="17">
    <source>
        <dbReference type="Google" id="ProtNLM"/>
    </source>
</evidence>
<evidence type="ECO:0000313" key="15">
    <source>
        <dbReference type="EMBL" id="TGZ55126.1"/>
    </source>
</evidence>
<evidence type="ECO:0000256" key="7">
    <source>
        <dbReference type="ARBA" id="ARBA00023145"/>
    </source>
</evidence>
<dbReference type="AlphaFoldDB" id="A0A4S2KZF7"/>
<keyword evidence="8" id="KW-1015">Disulfide bond</keyword>
<dbReference type="CDD" id="cd00190">
    <property type="entry name" value="Tryp_SPc"/>
    <property type="match status" value="3"/>
</dbReference>
<dbReference type="GO" id="GO:0006508">
    <property type="term" value="P:proteolysis"/>
    <property type="evidence" value="ECO:0007669"/>
    <property type="project" value="UniProtKB-KW"/>
</dbReference>
<dbReference type="GO" id="GO:0004252">
    <property type="term" value="F:serine-type endopeptidase activity"/>
    <property type="evidence" value="ECO:0007669"/>
    <property type="project" value="InterPro"/>
</dbReference>
<name>A0A4S2KZF7_9HYME</name>
<dbReference type="EMBL" id="QBLH01000490">
    <property type="protein sequence ID" value="TGZ55126.1"/>
    <property type="molecule type" value="Genomic_DNA"/>
</dbReference>
<keyword evidence="6" id="KW-0106">Calcium</keyword>
<protein>
    <recommendedName>
        <fullName evidence="17">Serine protease easter</fullName>
    </recommendedName>
</protein>
<comment type="caution">
    <text evidence="15">The sequence shown here is derived from an EMBL/GenBank/DDBJ whole genome shotgun (WGS) entry which is preliminary data.</text>
</comment>
<evidence type="ECO:0000259" key="14">
    <source>
        <dbReference type="PROSITE" id="PS51888"/>
    </source>
</evidence>
<keyword evidence="3" id="KW-0732">Signal</keyword>
<dbReference type="Proteomes" id="UP000310200">
    <property type="component" value="Unassembled WGS sequence"/>
</dbReference>
<keyword evidence="7" id="KW-0865">Zymogen</keyword>
<evidence type="ECO:0000256" key="1">
    <source>
        <dbReference type="ARBA" id="ARBA00022670"/>
    </source>
</evidence>
<dbReference type="SMART" id="SM00680">
    <property type="entry name" value="CLIP"/>
    <property type="match status" value="2"/>
</dbReference>
<dbReference type="FunFam" id="2.40.10.10:FF:000028">
    <property type="entry name" value="Serine protease easter"/>
    <property type="match status" value="2"/>
</dbReference>